<feature type="compositionally biased region" description="Polar residues" evidence="7">
    <location>
        <begin position="585"/>
        <end position="595"/>
    </location>
</feature>
<keyword evidence="9" id="KW-1185">Reference proteome</keyword>
<proteinExistence type="predicted"/>
<dbReference type="CDD" id="cd19689">
    <property type="entry name" value="bHLHzip_MLXIPL"/>
    <property type="match status" value="1"/>
</dbReference>
<protein>
    <submittedName>
        <fullName evidence="10">Carbohydrate-responsive element-binding protein</fullName>
    </submittedName>
</protein>
<keyword evidence="4" id="KW-0804">Transcription</keyword>
<gene>
    <name evidence="10" type="primary">MLXIPL</name>
</gene>
<feature type="region of interest" description="Disordered" evidence="7">
    <location>
        <begin position="493"/>
        <end position="532"/>
    </location>
</feature>
<keyword evidence="2" id="KW-0805">Transcription regulation</keyword>
<name>A0ABM1K5N8_GEKJA</name>
<dbReference type="PROSITE" id="PS50888">
    <property type="entry name" value="BHLH"/>
    <property type="match status" value="1"/>
</dbReference>
<keyword evidence="5" id="KW-0539">Nucleus</keyword>
<dbReference type="Proteomes" id="UP000694871">
    <property type="component" value="Unplaced"/>
</dbReference>
<feature type="compositionally biased region" description="Basic and acidic residues" evidence="7">
    <location>
        <begin position="654"/>
        <end position="665"/>
    </location>
</feature>
<dbReference type="RefSeq" id="XP_015269025.1">
    <property type="nucleotide sequence ID" value="XM_015413539.1"/>
</dbReference>
<keyword evidence="6" id="KW-0175">Coiled coil</keyword>
<dbReference type="InterPro" id="IPR011598">
    <property type="entry name" value="bHLH_dom"/>
</dbReference>
<dbReference type="Pfam" id="PF00010">
    <property type="entry name" value="HLH"/>
    <property type="match status" value="1"/>
</dbReference>
<comment type="subcellular location">
    <subcellularLocation>
        <location evidence="1">Nucleus</location>
    </subcellularLocation>
</comment>
<dbReference type="SMART" id="SM00353">
    <property type="entry name" value="HLH"/>
    <property type="match status" value="1"/>
</dbReference>
<accession>A0ABM1K5N8</accession>
<evidence type="ECO:0000256" key="7">
    <source>
        <dbReference type="SAM" id="MobiDB-lite"/>
    </source>
</evidence>
<evidence type="ECO:0000256" key="1">
    <source>
        <dbReference type="ARBA" id="ARBA00004123"/>
    </source>
</evidence>
<feature type="compositionally biased region" description="Polar residues" evidence="7">
    <location>
        <begin position="494"/>
        <end position="507"/>
    </location>
</feature>
<feature type="region of interest" description="Disordered" evidence="7">
    <location>
        <begin position="373"/>
        <end position="400"/>
    </location>
</feature>
<evidence type="ECO:0000256" key="5">
    <source>
        <dbReference type="ARBA" id="ARBA00023242"/>
    </source>
</evidence>
<feature type="region of interest" description="Disordered" evidence="7">
    <location>
        <begin position="1"/>
        <end position="42"/>
    </location>
</feature>
<dbReference type="InterPro" id="IPR036638">
    <property type="entry name" value="HLH_DNA-bd_sf"/>
</dbReference>
<feature type="compositionally biased region" description="Low complexity" evidence="7">
    <location>
        <begin position="19"/>
        <end position="39"/>
    </location>
</feature>
<dbReference type="SUPFAM" id="SSF47459">
    <property type="entry name" value="HLH, helix-loop-helix DNA-binding domain"/>
    <property type="match status" value="1"/>
</dbReference>
<evidence type="ECO:0000256" key="4">
    <source>
        <dbReference type="ARBA" id="ARBA00023163"/>
    </source>
</evidence>
<dbReference type="GeneID" id="107112411"/>
<dbReference type="PANTHER" id="PTHR15741">
    <property type="entry name" value="BASIC HELIX-LOOP-HELIX ZIP TRANSCRIPTION FACTOR"/>
    <property type="match status" value="1"/>
</dbReference>
<organism evidence="9 10">
    <name type="scientific">Gekko japonicus</name>
    <name type="common">Schlegel's Japanese gecko</name>
    <dbReference type="NCBI Taxonomy" id="146911"/>
    <lineage>
        <taxon>Eukaryota</taxon>
        <taxon>Metazoa</taxon>
        <taxon>Chordata</taxon>
        <taxon>Craniata</taxon>
        <taxon>Vertebrata</taxon>
        <taxon>Euteleostomi</taxon>
        <taxon>Lepidosauria</taxon>
        <taxon>Squamata</taxon>
        <taxon>Bifurcata</taxon>
        <taxon>Gekkota</taxon>
        <taxon>Gekkonidae</taxon>
        <taxon>Gekkoninae</taxon>
        <taxon>Gekko</taxon>
    </lineage>
</organism>
<dbReference type="Gene3D" id="4.10.280.10">
    <property type="entry name" value="Helix-loop-helix DNA-binding domain"/>
    <property type="match status" value="1"/>
</dbReference>
<evidence type="ECO:0000256" key="3">
    <source>
        <dbReference type="ARBA" id="ARBA00023125"/>
    </source>
</evidence>
<evidence type="ECO:0000313" key="9">
    <source>
        <dbReference type="Proteomes" id="UP000694871"/>
    </source>
</evidence>
<feature type="domain" description="BHLH" evidence="8">
    <location>
        <begin position="663"/>
        <end position="717"/>
    </location>
</feature>
<reference evidence="10" key="1">
    <citation type="submission" date="2025-08" db="UniProtKB">
        <authorList>
            <consortium name="RefSeq"/>
        </authorList>
    </citation>
    <scope>IDENTIFICATION</scope>
</reference>
<evidence type="ECO:0000256" key="2">
    <source>
        <dbReference type="ARBA" id="ARBA00023015"/>
    </source>
</evidence>
<feature type="region of interest" description="Disordered" evidence="7">
    <location>
        <begin position="58"/>
        <end position="78"/>
    </location>
</feature>
<sequence>MAATQPGLPGAYLEPQMGPTPVSDSDSDSDGPVSSDPRPYAGSEAGCQVIHSGHFMVSSPHSDSVPRRRHHGIELEVPDPRSIDPTITRLFECMSLAYSDNLVSPKWKNFKGLHLLCRDKIRLNNAIWRAWYIQYVERRESPVCGFVTPLDGSDEHRKPEAVVLEGKYWKRRIEVVMKEYHKWRIYYKKRLRKSSRDWEAPSPKQDDETWMPLENWCNQLFSNVVPMLLRDKEEEPEGRQLFDLDSFLSDISDTLFTMTQPPCSPQPLAEEAYTGNADMIQPYLAPLQPNLDDFMEISDFFSSPRPLSAHPSLSYHEQSCFAPVTESLYSGSSDLLPSPAETLLTQGTANSSVLPNTRLQPSGACSAQLDLPSPFLRPDLPTNPPPSASSRGLGPDPKQKPVLPYAFPGKWLSPEPYGSFCPTLPNTPILGQDLACPAHSAPCSKFHYPPSTLHSTPCFPQNMSVPGYGVDLPSGYHPPFGALHAQADMANSPMFGTTRGQPQSGSNRPKAKVTNSKSKRPTGLPMPPAAPNPCLTQLLTTAKPEPNMETLPTPDPAFLPTEPESMQSSLCEGPAAFLPRMTQISPRLSPVSNPSQPTPITPPPLGPLVVPKTERLSPTPVCGNNRRMSGQGSPGTAEGLSVRISPPHYSSNRNRPEPSKTESRRITHISAEQKRRFNIKLGFDTLHSLVSTLSSQPSLKVSKATTLQKTAEYICKLQQERVTLQEEAQRLRDQIEELNGTINLCQQQLPATGVPITRQRFDQMRDMFDQYVRSCTLQNWKFWVFSIIMRPLFESFNGMVSTTSMDSLSQTSFAWLDQYCSLPALRPTVLSSLRQLSVSTSILSNPAGIPEQATQAVTGTVPNHSSS</sequence>
<dbReference type="InterPro" id="IPR052207">
    <property type="entry name" value="Max-like/E-box_TFs"/>
</dbReference>
<evidence type="ECO:0000313" key="10">
    <source>
        <dbReference type="RefSeq" id="XP_015269025.1"/>
    </source>
</evidence>
<feature type="coiled-coil region" evidence="6">
    <location>
        <begin position="714"/>
        <end position="748"/>
    </location>
</feature>
<feature type="compositionally biased region" description="Pro residues" evidence="7">
    <location>
        <begin position="596"/>
        <end position="606"/>
    </location>
</feature>
<evidence type="ECO:0000259" key="8">
    <source>
        <dbReference type="PROSITE" id="PS50888"/>
    </source>
</evidence>
<dbReference type="PANTHER" id="PTHR15741:SF14">
    <property type="entry name" value="CARBOHYDRATE-RESPONSIVE ELEMENT-BINDING PROTEIN"/>
    <property type="match status" value="1"/>
</dbReference>
<keyword evidence="3" id="KW-0238">DNA-binding</keyword>
<feature type="region of interest" description="Disordered" evidence="7">
    <location>
        <begin position="585"/>
        <end position="665"/>
    </location>
</feature>
<evidence type="ECO:0000256" key="6">
    <source>
        <dbReference type="SAM" id="Coils"/>
    </source>
</evidence>